<dbReference type="InterPro" id="IPR007330">
    <property type="entry name" value="MIT_dom"/>
</dbReference>
<dbReference type="InterPro" id="IPR027417">
    <property type="entry name" value="P-loop_NTPase"/>
</dbReference>
<evidence type="ECO:0000256" key="4">
    <source>
        <dbReference type="ARBA" id="ARBA00022448"/>
    </source>
</evidence>
<dbReference type="InterPro" id="IPR003959">
    <property type="entry name" value="ATPase_AAA_core"/>
</dbReference>
<keyword evidence="10" id="KW-0653">Protein transport</keyword>
<dbReference type="STRING" id="113540.ENSSFOP00015053634"/>
<dbReference type="AlphaFoldDB" id="A0A0N8K1V3"/>
<dbReference type="GO" id="GO:0051301">
    <property type="term" value="P:cell division"/>
    <property type="evidence" value="ECO:0007669"/>
    <property type="project" value="UniProtKB-KW"/>
</dbReference>
<dbReference type="GO" id="GO:0016887">
    <property type="term" value="F:ATP hydrolysis activity"/>
    <property type="evidence" value="ECO:0007669"/>
    <property type="project" value="InterPro"/>
</dbReference>
<dbReference type="InterPro" id="IPR003593">
    <property type="entry name" value="AAA+_ATPase"/>
</dbReference>
<evidence type="ECO:0000256" key="3">
    <source>
        <dbReference type="ARBA" id="ARBA00012674"/>
    </source>
</evidence>
<dbReference type="Gene3D" id="1.20.58.80">
    <property type="entry name" value="Phosphotransferase system, lactose/cellobiose-type IIA subunit"/>
    <property type="match status" value="1"/>
</dbReference>
<gene>
    <name evidence="18" type="ORF">Z043_104727</name>
</gene>
<dbReference type="CDD" id="cd19521">
    <property type="entry name" value="RecA-like_VPS4"/>
    <property type="match status" value="1"/>
</dbReference>
<feature type="domain" description="AAA+ ATPase" evidence="16">
    <location>
        <begin position="159"/>
        <end position="295"/>
    </location>
</feature>
<dbReference type="GO" id="GO:0005524">
    <property type="term" value="F:ATP binding"/>
    <property type="evidence" value="ECO:0007669"/>
    <property type="project" value="UniProtKB-KW"/>
</dbReference>
<evidence type="ECO:0000256" key="14">
    <source>
        <dbReference type="SAM" id="Coils"/>
    </source>
</evidence>
<evidence type="ECO:0000256" key="10">
    <source>
        <dbReference type="ARBA" id="ARBA00022927"/>
    </source>
</evidence>
<keyword evidence="5" id="KW-0132">Cell division</keyword>
<dbReference type="PROSITE" id="PS00674">
    <property type="entry name" value="AAA"/>
    <property type="match status" value="1"/>
</dbReference>
<dbReference type="Proteomes" id="UP000034805">
    <property type="component" value="Unassembled WGS sequence"/>
</dbReference>
<evidence type="ECO:0000256" key="7">
    <source>
        <dbReference type="ARBA" id="ARBA00022753"/>
    </source>
</evidence>
<accession>A0A0N8K1V3</accession>
<keyword evidence="7" id="KW-0967">Endosome</keyword>
<proteinExistence type="inferred from homology"/>
<dbReference type="SUPFAM" id="SSF116846">
    <property type="entry name" value="MIT domain"/>
    <property type="match status" value="1"/>
</dbReference>
<feature type="coiled-coil region" evidence="14">
    <location>
        <begin position="428"/>
        <end position="455"/>
    </location>
</feature>
<dbReference type="Gene3D" id="6.10.140.1230">
    <property type="match status" value="1"/>
</dbReference>
<evidence type="ECO:0000256" key="11">
    <source>
        <dbReference type="ARBA" id="ARBA00023136"/>
    </source>
</evidence>
<evidence type="ECO:0000256" key="12">
    <source>
        <dbReference type="ARBA" id="ARBA00023306"/>
    </source>
</evidence>
<keyword evidence="8" id="KW-0378">Hydrolase</keyword>
<keyword evidence="6 13" id="KW-0547">Nucleotide-binding</keyword>
<comment type="subcellular location">
    <subcellularLocation>
        <location evidence="1">Late endosome membrane</location>
        <topology evidence="1">Peripheral membrane protein</topology>
    </subcellularLocation>
</comment>
<dbReference type="Pfam" id="PF04212">
    <property type="entry name" value="MIT"/>
    <property type="match status" value="1"/>
</dbReference>
<name>A0A0N8K1V3_SCLFO</name>
<evidence type="ECO:0000256" key="13">
    <source>
        <dbReference type="RuleBase" id="RU003651"/>
    </source>
</evidence>
<dbReference type="FunFam" id="1.20.58.80:FF:000002">
    <property type="entry name" value="Vacuolar protein sorting-associated protein 4A"/>
    <property type="match status" value="1"/>
</dbReference>
<keyword evidence="11" id="KW-0472">Membrane</keyword>
<evidence type="ECO:0000259" key="17">
    <source>
        <dbReference type="SMART" id="SM00745"/>
    </source>
</evidence>
<keyword evidence="12" id="KW-0131">Cell cycle</keyword>
<evidence type="ECO:0000256" key="5">
    <source>
        <dbReference type="ARBA" id="ARBA00022618"/>
    </source>
</evidence>
<sequence length="599" mass="67007">MTTSTLQKAIDLVTKATEEDKAKNYEEALRLYQHAVEYFLHAIKYEAHSDKAKESIRAKCVQYLDRAEKLKDYLKNKDKQGKKPVKETQSNDKGSDSDSEGENPERKKLQEQLMGAIVMEKPNVRWSDVAGLEGAKEALKEAVILPIKFPHLFTGKRTPWRGILLFGPPGTGKSYLAKAVATEANNSTFFSISSSDLMSKWLGESEKLVKNLFELARQHKPSIIFIDEVDSLCGSRNENESEAARRIKTEFLVQMQGVGNNNDGILVLGATNIPWVLDAAIRRRFEKRIYIPLPDEPARAQMFRLHLGNTPHNLTETDLRQLARKTDGYSGADISIIVRDALMQPVRKVQSATHFKKVRGPSRNNSAVMVDDLLTPCSPGDPDAIEMTWMDVPSDKLLEPIVCMSDMLRSLATTRPTVNTEDLLKFTSKQLEKLAKKAEKDSKAEQAKVKKALQQKNVECARVYAENAIRKKNEGLNWLRMASRVDAVASKVQTAITMKGVTKNMAQVTKALDKALSSMDLQKVSAVMDKFESQVQNLDVHTSVMEDSMSSATTLTTPQEQVDDLIMQIAEESGLEVGCIAELKMSPSRMTSSRRVAWK</sequence>
<feature type="domain" description="MIT" evidence="17">
    <location>
        <begin position="2"/>
        <end position="80"/>
    </location>
</feature>
<evidence type="ECO:0000256" key="2">
    <source>
        <dbReference type="ARBA" id="ARBA00006914"/>
    </source>
</evidence>
<dbReference type="SMART" id="SM00745">
    <property type="entry name" value="MIT"/>
    <property type="match status" value="1"/>
</dbReference>
<evidence type="ECO:0000256" key="1">
    <source>
        <dbReference type="ARBA" id="ARBA00004633"/>
    </source>
</evidence>
<evidence type="ECO:0000256" key="8">
    <source>
        <dbReference type="ARBA" id="ARBA00022801"/>
    </source>
</evidence>
<protein>
    <recommendedName>
        <fullName evidence="3">vesicle-fusing ATPase</fullName>
        <ecNumber evidence="3">3.6.4.6</ecNumber>
    </recommendedName>
</protein>
<feature type="compositionally biased region" description="Basic and acidic residues" evidence="15">
    <location>
        <begin position="75"/>
        <end position="96"/>
    </location>
</feature>
<dbReference type="InterPro" id="IPR041569">
    <property type="entry name" value="AAA_lid_3"/>
</dbReference>
<dbReference type="InterPro" id="IPR050304">
    <property type="entry name" value="MT-severing_AAA_ATPase"/>
</dbReference>
<dbReference type="GO" id="GO:0007033">
    <property type="term" value="P:vacuole organization"/>
    <property type="evidence" value="ECO:0007669"/>
    <property type="project" value="TreeGrafter"/>
</dbReference>
<evidence type="ECO:0000313" key="18">
    <source>
        <dbReference type="EMBL" id="KPP75977.1"/>
    </source>
</evidence>
<reference evidence="18 19" key="1">
    <citation type="submission" date="2015-08" db="EMBL/GenBank/DDBJ databases">
        <title>The genome of the Asian arowana (Scleropages formosus).</title>
        <authorList>
            <person name="Tan M.H."/>
            <person name="Gan H.M."/>
            <person name="Croft L.J."/>
            <person name="Austin C.M."/>
        </authorList>
    </citation>
    <scope>NUCLEOTIDE SEQUENCE [LARGE SCALE GENOMIC DNA]</scope>
    <source>
        <strain evidence="18">Aro1</strain>
    </source>
</reference>
<dbReference type="Gene3D" id="3.40.50.300">
    <property type="entry name" value="P-loop containing nucleotide triphosphate hydrolases"/>
    <property type="match status" value="1"/>
</dbReference>
<dbReference type="GO" id="GO:0015031">
    <property type="term" value="P:protein transport"/>
    <property type="evidence" value="ECO:0007669"/>
    <property type="project" value="UniProtKB-KW"/>
</dbReference>
<dbReference type="Pfam" id="PF00004">
    <property type="entry name" value="AAA"/>
    <property type="match status" value="1"/>
</dbReference>
<evidence type="ECO:0000259" key="16">
    <source>
        <dbReference type="SMART" id="SM00382"/>
    </source>
</evidence>
<keyword evidence="14" id="KW-0175">Coiled coil</keyword>
<feature type="region of interest" description="Disordered" evidence="15">
    <location>
        <begin position="75"/>
        <end position="106"/>
    </location>
</feature>
<evidence type="ECO:0000256" key="9">
    <source>
        <dbReference type="ARBA" id="ARBA00022840"/>
    </source>
</evidence>
<dbReference type="InterPro" id="IPR003960">
    <property type="entry name" value="ATPase_AAA_CS"/>
</dbReference>
<dbReference type="PANTHER" id="PTHR23074">
    <property type="entry name" value="AAA DOMAIN-CONTAINING"/>
    <property type="match status" value="1"/>
</dbReference>
<dbReference type="CDD" id="cd02678">
    <property type="entry name" value="MIT_VPS4"/>
    <property type="match status" value="1"/>
</dbReference>
<dbReference type="PANTHER" id="PTHR23074:SF83">
    <property type="entry name" value="VACUOLAR PROTEIN SORTING-ASSOCIATED PROTEIN 4A"/>
    <property type="match status" value="1"/>
</dbReference>
<organism evidence="18 19">
    <name type="scientific">Scleropages formosus</name>
    <name type="common">Asian bonytongue</name>
    <name type="synonym">Osteoglossum formosum</name>
    <dbReference type="NCBI Taxonomy" id="113540"/>
    <lineage>
        <taxon>Eukaryota</taxon>
        <taxon>Metazoa</taxon>
        <taxon>Chordata</taxon>
        <taxon>Craniata</taxon>
        <taxon>Vertebrata</taxon>
        <taxon>Euteleostomi</taxon>
        <taxon>Actinopterygii</taxon>
        <taxon>Neopterygii</taxon>
        <taxon>Teleostei</taxon>
        <taxon>Osteoglossocephala</taxon>
        <taxon>Osteoglossomorpha</taxon>
        <taxon>Osteoglossiformes</taxon>
        <taxon>Osteoglossidae</taxon>
        <taxon>Scleropages</taxon>
    </lineage>
</organism>
<dbReference type="GO" id="GO:0031902">
    <property type="term" value="C:late endosome membrane"/>
    <property type="evidence" value="ECO:0007669"/>
    <property type="project" value="UniProtKB-SubCell"/>
</dbReference>
<dbReference type="FunFam" id="3.40.50.300:FF:000043">
    <property type="entry name" value="Vacuolar protein sorting-associated protein 4"/>
    <property type="match status" value="1"/>
</dbReference>
<dbReference type="SMART" id="SM00382">
    <property type="entry name" value="AAA"/>
    <property type="match status" value="1"/>
</dbReference>
<dbReference type="InterPro" id="IPR045253">
    <property type="entry name" value="VPS4_MIT"/>
</dbReference>
<comment type="similarity">
    <text evidence="2 13">Belongs to the AAA ATPase family.</text>
</comment>
<dbReference type="InterPro" id="IPR036181">
    <property type="entry name" value="MIT_dom_sf"/>
</dbReference>
<dbReference type="EMBL" id="JARO02001270">
    <property type="protein sequence ID" value="KPP75977.1"/>
    <property type="molecule type" value="Genomic_DNA"/>
</dbReference>
<evidence type="ECO:0000256" key="15">
    <source>
        <dbReference type="SAM" id="MobiDB-lite"/>
    </source>
</evidence>
<dbReference type="EC" id="3.6.4.6" evidence="3"/>
<evidence type="ECO:0000256" key="6">
    <source>
        <dbReference type="ARBA" id="ARBA00022741"/>
    </source>
</evidence>
<evidence type="ECO:0000313" key="19">
    <source>
        <dbReference type="Proteomes" id="UP000034805"/>
    </source>
</evidence>
<dbReference type="Gene3D" id="1.10.8.60">
    <property type="match status" value="1"/>
</dbReference>
<dbReference type="FunFam" id="1.10.8.60:FF:000015">
    <property type="entry name" value="vacuolar protein sorting-associated protein 4A"/>
    <property type="match status" value="1"/>
</dbReference>
<dbReference type="GO" id="GO:0016197">
    <property type="term" value="P:endosomal transport"/>
    <property type="evidence" value="ECO:0007669"/>
    <property type="project" value="TreeGrafter"/>
</dbReference>
<dbReference type="Pfam" id="PF17862">
    <property type="entry name" value="AAA_lid_3"/>
    <property type="match status" value="1"/>
</dbReference>
<dbReference type="Pfam" id="PF09336">
    <property type="entry name" value="Vps4_C"/>
    <property type="match status" value="1"/>
</dbReference>
<keyword evidence="9 13" id="KW-0067">ATP-binding</keyword>
<keyword evidence="4" id="KW-0813">Transport</keyword>
<comment type="caution">
    <text evidence="18">The sequence shown here is derived from an EMBL/GenBank/DDBJ whole genome shotgun (WGS) entry which is preliminary data.</text>
</comment>
<dbReference type="InterPro" id="IPR015415">
    <property type="entry name" value="Spast_Vps4_C"/>
</dbReference>
<dbReference type="SUPFAM" id="SSF52540">
    <property type="entry name" value="P-loop containing nucleoside triphosphate hydrolases"/>
    <property type="match status" value="1"/>
</dbReference>
<dbReference type="GO" id="GO:0007034">
    <property type="term" value="P:vacuolar transport"/>
    <property type="evidence" value="ECO:0007669"/>
    <property type="project" value="InterPro"/>
</dbReference>